<keyword evidence="4" id="KW-1185">Reference proteome</keyword>
<sequence>MQDQQPVGVLPRHLRQVRVERVEDRPDAVHIHAKVDTDEAACPACQVVSRSVRERYRRRLADTPLGATPVWILLQVRRFNCLNAACSKRTFAEQVPELTVPRGRRSSPLRAMLRHISVALAGRAGARLAAKFAIPASRSTLLRLLRATPPTSPTVAPRVLGVDDFALRRGQVYATVLIDMDTHQPVDVLPDRTADTLAAWLREHPGAHIVCRDRAGAYADGVRIGAPDAIQVADRFHLWMNLGEAVLNTVITHRRHLAEPDPITPDPPPTAPAVPATPESDTEIRLVTRTRERYKAVQQLLADGCSRAEISRRLGLDIQTVRRFANATHVEDLLAGTRRDSVLDPFKPYLQQRYHDSHTDTATLLEEIRQRGYRGSIQTLRRYLRPSRPDKPLLPAARREHVGVGARRSA</sequence>
<dbReference type="InterPro" id="IPR047951">
    <property type="entry name" value="Transpos_ISL3"/>
</dbReference>
<name>A0ABV6M775_9ACTN</name>
<dbReference type="Pfam" id="PF14690">
    <property type="entry name" value="Zn_ribbon_ISL3"/>
    <property type="match status" value="1"/>
</dbReference>
<dbReference type="InterPro" id="IPR029261">
    <property type="entry name" value="Transposase_Znf"/>
</dbReference>
<comment type="caution">
    <text evidence="3">The sequence shown here is derived from an EMBL/GenBank/DDBJ whole genome shotgun (WGS) entry which is preliminary data.</text>
</comment>
<dbReference type="InterPro" id="IPR002560">
    <property type="entry name" value="Transposase_DDE"/>
</dbReference>
<dbReference type="Pfam" id="PF01610">
    <property type="entry name" value="DDE_Tnp_ISL3"/>
    <property type="match status" value="1"/>
</dbReference>
<dbReference type="Proteomes" id="UP001589867">
    <property type="component" value="Unassembled WGS sequence"/>
</dbReference>
<reference evidence="3 4" key="1">
    <citation type="submission" date="2024-09" db="EMBL/GenBank/DDBJ databases">
        <authorList>
            <person name="Sun Q."/>
            <person name="Mori K."/>
        </authorList>
    </citation>
    <scope>NUCLEOTIDE SEQUENCE [LARGE SCALE GENOMIC DNA]</scope>
    <source>
        <strain evidence="3 4">TBRC 3947</strain>
    </source>
</reference>
<dbReference type="PROSITE" id="PS50531">
    <property type="entry name" value="HTH_IS21"/>
    <property type="match status" value="1"/>
</dbReference>
<feature type="region of interest" description="Disordered" evidence="1">
    <location>
        <begin position="386"/>
        <end position="410"/>
    </location>
</feature>
<dbReference type="PANTHER" id="PTHR33498">
    <property type="entry name" value="TRANSPOSASE FOR INSERTION SEQUENCE ELEMENT IS1557"/>
    <property type="match status" value="1"/>
</dbReference>
<protein>
    <submittedName>
        <fullName evidence="3">ISL3 family transposase</fullName>
    </submittedName>
</protein>
<feature type="domain" description="HTH IS21-type" evidence="2">
    <location>
        <begin position="292"/>
        <end position="354"/>
    </location>
</feature>
<feature type="region of interest" description="Disordered" evidence="1">
    <location>
        <begin position="259"/>
        <end position="281"/>
    </location>
</feature>
<proteinExistence type="predicted"/>
<dbReference type="InterPro" id="IPR017894">
    <property type="entry name" value="HTH_IS21_transposase_type"/>
</dbReference>
<dbReference type="PANTHER" id="PTHR33498:SF1">
    <property type="entry name" value="TRANSPOSASE FOR INSERTION SEQUENCE ELEMENT IS1557"/>
    <property type="match status" value="1"/>
</dbReference>
<gene>
    <name evidence="3" type="ORF">ACFFIA_22345</name>
</gene>
<dbReference type="EMBL" id="JBHLUH010000046">
    <property type="protein sequence ID" value="MFC0530409.1"/>
    <property type="molecule type" value="Genomic_DNA"/>
</dbReference>
<feature type="compositionally biased region" description="Basic and acidic residues" evidence="1">
    <location>
        <begin position="387"/>
        <end position="402"/>
    </location>
</feature>
<accession>A0ABV6M775</accession>
<evidence type="ECO:0000256" key="1">
    <source>
        <dbReference type="SAM" id="MobiDB-lite"/>
    </source>
</evidence>
<evidence type="ECO:0000259" key="2">
    <source>
        <dbReference type="PROSITE" id="PS50531"/>
    </source>
</evidence>
<evidence type="ECO:0000313" key="3">
    <source>
        <dbReference type="EMBL" id="MFC0530409.1"/>
    </source>
</evidence>
<dbReference type="RefSeq" id="WP_377253568.1">
    <property type="nucleotide sequence ID" value="NZ_JBHLUH010000046.1"/>
</dbReference>
<organism evidence="3 4">
    <name type="scientific">Phytohabitans kaempferiae</name>
    <dbReference type="NCBI Taxonomy" id="1620943"/>
    <lineage>
        <taxon>Bacteria</taxon>
        <taxon>Bacillati</taxon>
        <taxon>Actinomycetota</taxon>
        <taxon>Actinomycetes</taxon>
        <taxon>Micromonosporales</taxon>
        <taxon>Micromonosporaceae</taxon>
    </lineage>
</organism>
<evidence type="ECO:0000313" key="4">
    <source>
        <dbReference type="Proteomes" id="UP001589867"/>
    </source>
</evidence>
<feature type="compositionally biased region" description="Pro residues" evidence="1">
    <location>
        <begin position="262"/>
        <end position="272"/>
    </location>
</feature>
<dbReference type="NCBIfam" id="NF033550">
    <property type="entry name" value="transpos_ISL3"/>
    <property type="match status" value="1"/>
</dbReference>